<dbReference type="KEGG" id="cmb:CSW64_18135"/>
<gene>
    <name evidence="2" type="ORF">CSW64_18135</name>
</gene>
<dbReference type="InterPro" id="IPR000835">
    <property type="entry name" value="HTH_MarR-typ"/>
</dbReference>
<dbReference type="InterPro" id="IPR036390">
    <property type="entry name" value="WH_DNA-bd_sf"/>
</dbReference>
<reference evidence="2 3" key="1">
    <citation type="submission" date="2017-10" db="EMBL/GenBank/DDBJ databases">
        <title>Genome sequence of Caulobacter mirabilis FWC38.</title>
        <authorList>
            <person name="Fiebig A."/>
            <person name="Crosson S."/>
        </authorList>
    </citation>
    <scope>NUCLEOTIDE SEQUENCE [LARGE SCALE GENOMIC DNA]</scope>
    <source>
        <strain evidence="2 3">FWC 38</strain>
    </source>
</reference>
<dbReference type="SMART" id="SM00347">
    <property type="entry name" value="HTH_MARR"/>
    <property type="match status" value="1"/>
</dbReference>
<dbReference type="EMBL" id="CP024201">
    <property type="protein sequence ID" value="ATQ44169.1"/>
    <property type="molecule type" value="Genomic_DNA"/>
</dbReference>
<dbReference type="SUPFAM" id="SSF46785">
    <property type="entry name" value="Winged helix' DNA-binding domain"/>
    <property type="match status" value="1"/>
</dbReference>
<protein>
    <submittedName>
        <fullName evidence="2">MarR family transcriptional regulator</fullName>
    </submittedName>
</protein>
<organism evidence="2 3">
    <name type="scientific">Caulobacter mirabilis</name>
    <dbReference type="NCBI Taxonomy" id="69666"/>
    <lineage>
        <taxon>Bacteria</taxon>
        <taxon>Pseudomonadati</taxon>
        <taxon>Pseudomonadota</taxon>
        <taxon>Alphaproteobacteria</taxon>
        <taxon>Caulobacterales</taxon>
        <taxon>Caulobacteraceae</taxon>
        <taxon>Caulobacter</taxon>
    </lineage>
</organism>
<name>A0A2D2B1M3_9CAUL</name>
<proteinExistence type="predicted"/>
<accession>A0A2D2B1M3</accession>
<dbReference type="GO" id="GO:0003700">
    <property type="term" value="F:DNA-binding transcription factor activity"/>
    <property type="evidence" value="ECO:0007669"/>
    <property type="project" value="InterPro"/>
</dbReference>
<dbReference type="RefSeq" id="WP_099623417.1">
    <property type="nucleotide sequence ID" value="NZ_CP024201.1"/>
</dbReference>
<evidence type="ECO:0000259" key="1">
    <source>
        <dbReference type="SMART" id="SM00347"/>
    </source>
</evidence>
<dbReference type="AlphaFoldDB" id="A0A2D2B1M3"/>
<dbReference type="Proteomes" id="UP000228945">
    <property type="component" value="Chromosome"/>
</dbReference>
<dbReference type="Gene3D" id="1.10.10.10">
    <property type="entry name" value="Winged helix-like DNA-binding domain superfamily/Winged helix DNA-binding domain"/>
    <property type="match status" value="1"/>
</dbReference>
<feature type="domain" description="HTH marR-type" evidence="1">
    <location>
        <begin position="24"/>
        <end position="126"/>
    </location>
</feature>
<dbReference type="InterPro" id="IPR036388">
    <property type="entry name" value="WH-like_DNA-bd_sf"/>
</dbReference>
<keyword evidence="3" id="KW-1185">Reference proteome</keyword>
<evidence type="ECO:0000313" key="3">
    <source>
        <dbReference type="Proteomes" id="UP000228945"/>
    </source>
</evidence>
<dbReference type="OrthoDB" id="582199at2"/>
<dbReference type="Pfam" id="PF12802">
    <property type="entry name" value="MarR_2"/>
    <property type="match status" value="1"/>
</dbReference>
<evidence type="ECO:0000313" key="2">
    <source>
        <dbReference type="EMBL" id="ATQ44169.1"/>
    </source>
</evidence>
<sequence>MIGAETLIVPLLQAFFWFDDGLQSYLQARGWNQVTRPQSMVMANVVIGFHKPSDIARNLGISRQAVHTTINQMVELGMLELRDDKDDRRAKIVAVSDKGRAMGRDADDAMAALTAELKRRIGPRNVENLIKAFSAEWGESPTQWPEVAKGA</sequence>